<sequence length="114" mass="13399">MLLCEYTMCHCSSHPLGFFPLKDECLPDSHQCKCCVCYLKINPLISFLVQQLKLLLVLLQRNVFEKGMFSRVACNRPARRSEILRSSSYRSIFKMHFYCKNKQVGFQEEQLRAL</sequence>
<organism evidence="1 2">
    <name type="scientific">Sphaerodactylus townsendi</name>
    <dbReference type="NCBI Taxonomy" id="933632"/>
    <lineage>
        <taxon>Eukaryota</taxon>
        <taxon>Metazoa</taxon>
        <taxon>Chordata</taxon>
        <taxon>Craniata</taxon>
        <taxon>Vertebrata</taxon>
        <taxon>Euteleostomi</taxon>
        <taxon>Lepidosauria</taxon>
        <taxon>Squamata</taxon>
        <taxon>Bifurcata</taxon>
        <taxon>Gekkota</taxon>
        <taxon>Sphaerodactylidae</taxon>
        <taxon>Sphaerodactylus</taxon>
    </lineage>
</organism>
<dbReference type="Proteomes" id="UP000827872">
    <property type="component" value="Linkage Group LG09"/>
</dbReference>
<comment type="caution">
    <text evidence="1">The sequence shown here is derived from an EMBL/GenBank/DDBJ whole genome shotgun (WGS) entry which is preliminary data.</text>
</comment>
<keyword evidence="2" id="KW-1185">Reference proteome</keyword>
<gene>
    <name evidence="1" type="ORF">K3G42_016799</name>
</gene>
<evidence type="ECO:0000313" key="2">
    <source>
        <dbReference type="Proteomes" id="UP000827872"/>
    </source>
</evidence>
<accession>A0ACB8FD10</accession>
<evidence type="ECO:0000313" key="1">
    <source>
        <dbReference type="EMBL" id="KAH8003328.1"/>
    </source>
</evidence>
<name>A0ACB8FD10_9SAUR</name>
<reference evidence="1" key="1">
    <citation type="submission" date="2021-08" db="EMBL/GenBank/DDBJ databases">
        <title>The first chromosome-level gecko genome reveals the dynamic sex chromosomes of Neotropical dwarf geckos (Sphaerodactylidae: Sphaerodactylus).</title>
        <authorList>
            <person name="Pinto B.J."/>
            <person name="Keating S.E."/>
            <person name="Gamble T."/>
        </authorList>
    </citation>
    <scope>NUCLEOTIDE SEQUENCE</scope>
    <source>
        <strain evidence="1">TG3544</strain>
    </source>
</reference>
<dbReference type="EMBL" id="CM037622">
    <property type="protein sequence ID" value="KAH8003328.1"/>
    <property type="molecule type" value="Genomic_DNA"/>
</dbReference>
<proteinExistence type="predicted"/>
<protein>
    <submittedName>
        <fullName evidence="1">Uncharacterized protein</fullName>
    </submittedName>
</protein>